<accession>A0A7C9HF61</accession>
<dbReference type="RefSeq" id="WP_155716657.1">
    <property type="nucleotide sequence ID" value="NZ_VVIQ01000015.1"/>
</dbReference>
<evidence type="ECO:0000256" key="2">
    <source>
        <dbReference type="SAM" id="SignalP"/>
    </source>
</evidence>
<sequence>MDRRFLYTIALAFTSLSLTSCGSLFSVGMGVGGPVGAVGSVYDDSYGRYDDYGDSYYRLGYEEARRQALFLSDKMAYELRLNDAQYAAVYEINLDYLLNLQGGNSLYGSYWDQRNRDLYFVLNTNQYNYFTREDYFYRPVYWSNDNYYYRVYSRYGDRNYFYRTCPSEYYSYRGGRPSSYYQSQFGSRRDQAPMPSSTRVYQNPYPNGGSWNAPNSPRTDSQQGNRSFGNATRENMDMNNTTRSTQNNTYSRPNNQSFGNARPEAPSPSYSPSQSTPVFPQQPSNENRASFGNARRMDSPSQPSFGSQSSSNTGATRENMDMNNTRRSTPNNTYSRPNNQSFGNARREVPSPSYSPSQSTPVFPQQPSNENRASFGNARRMDSPSQPSFGSQSPSSTGASSSSTGSVFGGHR</sequence>
<feature type="compositionally biased region" description="Low complexity" evidence="1">
    <location>
        <begin position="299"/>
        <end position="311"/>
    </location>
</feature>
<feature type="compositionally biased region" description="Polar residues" evidence="1">
    <location>
        <begin position="362"/>
        <end position="374"/>
    </location>
</feature>
<comment type="caution">
    <text evidence="3">The sequence shown here is derived from an EMBL/GenBank/DDBJ whole genome shotgun (WGS) entry which is preliminary data.</text>
</comment>
<evidence type="ECO:0000256" key="1">
    <source>
        <dbReference type="SAM" id="MobiDB-lite"/>
    </source>
</evidence>
<organism evidence="3 4">
    <name type="scientific">Prevotella vespertina</name>
    <dbReference type="NCBI Taxonomy" id="2608404"/>
    <lineage>
        <taxon>Bacteria</taxon>
        <taxon>Pseudomonadati</taxon>
        <taxon>Bacteroidota</taxon>
        <taxon>Bacteroidia</taxon>
        <taxon>Bacteroidales</taxon>
        <taxon>Prevotellaceae</taxon>
        <taxon>Prevotella</taxon>
    </lineage>
</organism>
<feature type="region of interest" description="Disordered" evidence="1">
    <location>
        <begin position="181"/>
        <end position="412"/>
    </location>
</feature>
<keyword evidence="4" id="KW-1185">Reference proteome</keyword>
<feature type="compositionally biased region" description="Low complexity" evidence="1">
    <location>
        <begin position="263"/>
        <end position="277"/>
    </location>
</feature>
<feature type="compositionally biased region" description="Polar residues" evidence="1">
    <location>
        <begin position="278"/>
        <end position="290"/>
    </location>
</feature>
<dbReference type="AlphaFoldDB" id="A0A7C9HF61"/>
<proteinExistence type="predicted"/>
<evidence type="ECO:0000313" key="4">
    <source>
        <dbReference type="Proteomes" id="UP000482295"/>
    </source>
</evidence>
<feature type="compositionally biased region" description="Low complexity" evidence="1">
    <location>
        <begin position="350"/>
        <end position="361"/>
    </location>
</feature>
<reference evidence="3 4" key="1">
    <citation type="submission" date="2019-09" db="EMBL/GenBank/DDBJ databases">
        <title>Prevotella A2879 sp. nov., isolated from an abscess of a patient.</title>
        <authorList>
            <person name="Buhl M."/>
            <person name="Oberhettinger P."/>
        </authorList>
    </citation>
    <scope>NUCLEOTIDE SEQUENCE [LARGE SCALE GENOMIC DNA]</scope>
    <source>
        <strain evidence="3 4">A2879</strain>
    </source>
</reference>
<protein>
    <recommendedName>
        <fullName evidence="5">Lipoprotein</fullName>
    </recommendedName>
</protein>
<feature type="compositionally biased region" description="Low complexity" evidence="1">
    <location>
        <begin position="383"/>
        <end position="406"/>
    </location>
</feature>
<evidence type="ECO:0000313" key="3">
    <source>
        <dbReference type="EMBL" id="MUL28830.1"/>
    </source>
</evidence>
<dbReference type="EMBL" id="VVIQ01000015">
    <property type="protein sequence ID" value="MUL28830.1"/>
    <property type="molecule type" value="Genomic_DNA"/>
</dbReference>
<feature type="signal peptide" evidence="2">
    <location>
        <begin position="1"/>
        <end position="20"/>
    </location>
</feature>
<feature type="chain" id="PRO_5028872948" description="Lipoprotein" evidence="2">
    <location>
        <begin position="21"/>
        <end position="412"/>
    </location>
</feature>
<keyword evidence="2" id="KW-0732">Signal</keyword>
<gene>
    <name evidence="3" type="ORF">F0475_11125</name>
</gene>
<evidence type="ECO:0008006" key="5">
    <source>
        <dbReference type="Google" id="ProtNLM"/>
    </source>
</evidence>
<dbReference type="Proteomes" id="UP000482295">
    <property type="component" value="Unassembled WGS sequence"/>
</dbReference>
<dbReference type="PROSITE" id="PS51257">
    <property type="entry name" value="PROKAR_LIPOPROTEIN"/>
    <property type="match status" value="1"/>
</dbReference>
<feature type="compositionally biased region" description="Polar residues" evidence="1">
    <location>
        <begin position="312"/>
        <end position="343"/>
    </location>
</feature>
<feature type="compositionally biased region" description="Polar residues" evidence="1">
    <location>
        <begin position="194"/>
        <end position="259"/>
    </location>
</feature>
<name>A0A7C9HF61_9BACT</name>